<evidence type="ECO:0000256" key="7">
    <source>
        <dbReference type="ARBA" id="ARBA00022516"/>
    </source>
</evidence>
<keyword evidence="12 20" id="KW-0012">Acyltransferase</keyword>
<feature type="domain" description="Ketosynthase family 3 (KS3)" evidence="19">
    <location>
        <begin position="1"/>
        <end position="403"/>
    </location>
</feature>
<dbReference type="InterPro" id="IPR014030">
    <property type="entry name" value="Ketoacyl_synth_N"/>
</dbReference>
<dbReference type="Pfam" id="PF00109">
    <property type="entry name" value="ketoacyl-synt"/>
    <property type="match status" value="1"/>
</dbReference>
<dbReference type="GO" id="GO:0004315">
    <property type="term" value="F:3-oxoacyl-[acyl-carrier-protein] synthase activity"/>
    <property type="evidence" value="ECO:0007669"/>
    <property type="project" value="UniProtKB-EC"/>
</dbReference>
<evidence type="ECO:0000256" key="8">
    <source>
        <dbReference type="ARBA" id="ARBA00022679"/>
    </source>
</evidence>
<dbReference type="EC" id="2.3.1.41" evidence="5"/>
<dbReference type="CDD" id="cd00834">
    <property type="entry name" value="KAS_I_II"/>
    <property type="match status" value="1"/>
</dbReference>
<dbReference type="RefSeq" id="WP_138749860.1">
    <property type="nucleotide sequence ID" value="NZ_VCLB01000010.1"/>
</dbReference>
<dbReference type="Gene3D" id="3.40.47.10">
    <property type="match status" value="2"/>
</dbReference>
<dbReference type="PANTHER" id="PTHR11712:SF306">
    <property type="entry name" value="3-OXOACYL-[ACYL-CARRIER-PROTEIN] SYNTHASE 1"/>
    <property type="match status" value="1"/>
</dbReference>
<evidence type="ECO:0000256" key="4">
    <source>
        <dbReference type="ARBA" id="ARBA00011738"/>
    </source>
</evidence>
<evidence type="ECO:0000256" key="11">
    <source>
        <dbReference type="ARBA" id="ARBA00023160"/>
    </source>
</evidence>
<dbReference type="AlphaFoldDB" id="A0A5C4JMK0"/>
<evidence type="ECO:0000256" key="1">
    <source>
        <dbReference type="ARBA" id="ARBA00004496"/>
    </source>
</evidence>
<gene>
    <name evidence="20" type="primary">fabB</name>
    <name evidence="20" type="ORF">FF124_17970</name>
</gene>
<evidence type="ECO:0000256" key="16">
    <source>
        <dbReference type="ARBA" id="ARBA00048121"/>
    </source>
</evidence>
<evidence type="ECO:0000256" key="9">
    <source>
        <dbReference type="ARBA" id="ARBA00022832"/>
    </source>
</evidence>
<keyword evidence="8 18" id="KW-0808">Transferase</keyword>
<dbReference type="EMBL" id="VCLB01000010">
    <property type="protein sequence ID" value="TNB46412.1"/>
    <property type="molecule type" value="Genomic_DNA"/>
</dbReference>
<comment type="catalytic activity">
    <reaction evidence="17">
        <text>a fatty acyl-[ACP] + malonyl-[ACP] + H(+) = a 3-oxoacyl-[ACP] + holo-[ACP] + CO2</text>
        <dbReference type="Rhea" id="RHEA:22836"/>
        <dbReference type="Rhea" id="RHEA-COMP:9623"/>
        <dbReference type="Rhea" id="RHEA-COMP:9685"/>
        <dbReference type="Rhea" id="RHEA-COMP:9916"/>
        <dbReference type="Rhea" id="RHEA-COMP:14125"/>
        <dbReference type="ChEBI" id="CHEBI:15378"/>
        <dbReference type="ChEBI" id="CHEBI:16526"/>
        <dbReference type="ChEBI" id="CHEBI:64479"/>
        <dbReference type="ChEBI" id="CHEBI:78449"/>
        <dbReference type="ChEBI" id="CHEBI:78776"/>
        <dbReference type="ChEBI" id="CHEBI:138651"/>
        <dbReference type="EC" id="2.3.1.41"/>
    </reaction>
    <physiologicalReaction direction="left-to-right" evidence="17">
        <dbReference type="Rhea" id="RHEA:22837"/>
    </physiologicalReaction>
</comment>
<dbReference type="InterPro" id="IPR000794">
    <property type="entry name" value="Beta-ketoacyl_synthase"/>
</dbReference>
<dbReference type="SUPFAM" id="SSF53901">
    <property type="entry name" value="Thiolase-like"/>
    <property type="match status" value="2"/>
</dbReference>
<accession>A0A5C4JMK0</accession>
<keyword evidence="21" id="KW-1185">Reference proteome</keyword>
<comment type="subunit">
    <text evidence="4">Homodimer.</text>
</comment>
<dbReference type="PROSITE" id="PS52004">
    <property type="entry name" value="KS3_2"/>
    <property type="match status" value="1"/>
</dbReference>
<dbReference type="Proteomes" id="UP000307874">
    <property type="component" value="Unassembled WGS sequence"/>
</dbReference>
<evidence type="ECO:0000256" key="3">
    <source>
        <dbReference type="ARBA" id="ARBA00008467"/>
    </source>
</evidence>
<evidence type="ECO:0000256" key="13">
    <source>
        <dbReference type="ARBA" id="ARBA00039450"/>
    </source>
</evidence>
<dbReference type="FunFam" id="3.40.47.10:FF:000005">
    <property type="entry name" value="3-oxoacyl-[acyl-carrier-protein] synthase I"/>
    <property type="match status" value="1"/>
</dbReference>
<sequence length="406" mass="43081">MRRVVVTGLGIVSSIGNDAAEVTASLREAKSGISFSPDFAEHGFKCQVWGKPTLDPSDQVDRRAMRFLSQGGAWNHVAMKQAIADSGLEEGDITNERTGIVMGSGGPSTRTIVEAALTTEKNGSPKRIGPFAVPKAMSSTASATLATWFKIHGVNYSISSACSTSAHCIGNAAELIQWGKQDVMFAGGHEDLDWTMSNLFDAMGAMTSDFNEDAPRASRAYDAARDGFVIAGGAGVVILEELEHAKARGAKIYGEIIGYGATSDGYDMVAPSGEGAVRCMRQALADIEGDIDYINTHGTSTPVGDSREIGAIREVFGDKIPHIQSTKSLTGHSLGAAGVQESIYSLLMMQEGFIGESAHIDLLDPEFEGVPIVRERIDNAKIDTVLSNSFGFGGTNATLVFRRYNG</sequence>
<keyword evidence="7" id="KW-0444">Lipid biosynthesis</keyword>
<dbReference type="FunFam" id="3.40.47.10:FF:000006">
    <property type="entry name" value="3-oxoacyl-[acyl-carrier-protein] synthase I"/>
    <property type="match status" value="1"/>
</dbReference>
<evidence type="ECO:0000256" key="12">
    <source>
        <dbReference type="ARBA" id="ARBA00023315"/>
    </source>
</evidence>
<comment type="similarity">
    <text evidence="3 18">Belongs to the thiolase-like superfamily. Beta-ketoacyl-ACP synthases family.</text>
</comment>
<name>A0A5C4JMK0_9HYPH</name>
<proteinExistence type="inferred from homology"/>
<keyword evidence="10" id="KW-0443">Lipid metabolism</keyword>
<dbReference type="PANTHER" id="PTHR11712">
    <property type="entry name" value="POLYKETIDE SYNTHASE-RELATED"/>
    <property type="match status" value="1"/>
</dbReference>
<dbReference type="InterPro" id="IPR016039">
    <property type="entry name" value="Thiolase-like"/>
</dbReference>
<keyword evidence="11" id="KW-0275">Fatty acid biosynthesis</keyword>
<evidence type="ECO:0000256" key="10">
    <source>
        <dbReference type="ARBA" id="ARBA00023098"/>
    </source>
</evidence>
<dbReference type="InterPro" id="IPR014031">
    <property type="entry name" value="Ketoacyl_synth_C"/>
</dbReference>
<evidence type="ECO:0000256" key="14">
    <source>
        <dbReference type="ARBA" id="ARBA00041620"/>
    </source>
</evidence>
<dbReference type="InterPro" id="IPR018201">
    <property type="entry name" value="Ketoacyl_synth_AS"/>
</dbReference>
<dbReference type="Pfam" id="PF02801">
    <property type="entry name" value="Ketoacyl-synt_C"/>
    <property type="match status" value="1"/>
</dbReference>
<dbReference type="GO" id="GO:0006633">
    <property type="term" value="P:fatty acid biosynthetic process"/>
    <property type="evidence" value="ECO:0007669"/>
    <property type="project" value="UniProtKB-KW"/>
</dbReference>
<evidence type="ECO:0000256" key="18">
    <source>
        <dbReference type="RuleBase" id="RU003694"/>
    </source>
</evidence>
<evidence type="ECO:0000259" key="19">
    <source>
        <dbReference type="PROSITE" id="PS52004"/>
    </source>
</evidence>
<dbReference type="InterPro" id="IPR020841">
    <property type="entry name" value="PKS_Beta-ketoAc_synthase_dom"/>
</dbReference>
<comment type="caution">
    <text evidence="20">The sequence shown here is derived from an EMBL/GenBank/DDBJ whole genome shotgun (WGS) entry which is preliminary data.</text>
</comment>
<dbReference type="OrthoDB" id="9808669at2"/>
<evidence type="ECO:0000313" key="20">
    <source>
        <dbReference type="EMBL" id="TNB46412.1"/>
    </source>
</evidence>
<comment type="catalytic activity">
    <reaction evidence="16">
        <text>(3Z)-decenoyl-[ACP] + malonyl-[ACP] + H(+) = 3-oxo-(5Z)-dodecenoyl-[ACP] + holo-[ACP] + CO2</text>
        <dbReference type="Rhea" id="RHEA:54940"/>
        <dbReference type="Rhea" id="RHEA-COMP:9623"/>
        <dbReference type="Rhea" id="RHEA-COMP:9685"/>
        <dbReference type="Rhea" id="RHEA-COMP:9927"/>
        <dbReference type="Rhea" id="RHEA-COMP:14042"/>
        <dbReference type="ChEBI" id="CHEBI:15378"/>
        <dbReference type="ChEBI" id="CHEBI:16526"/>
        <dbReference type="ChEBI" id="CHEBI:64479"/>
        <dbReference type="ChEBI" id="CHEBI:78449"/>
        <dbReference type="ChEBI" id="CHEBI:78798"/>
        <dbReference type="ChEBI" id="CHEBI:138410"/>
    </reaction>
    <physiologicalReaction direction="left-to-right" evidence="16">
        <dbReference type="Rhea" id="RHEA:54941"/>
    </physiologicalReaction>
</comment>
<keyword evidence="6" id="KW-0963">Cytoplasm</keyword>
<evidence type="ECO:0000313" key="21">
    <source>
        <dbReference type="Proteomes" id="UP000307874"/>
    </source>
</evidence>
<reference evidence="20 21" key="2">
    <citation type="submission" date="2019-06" db="EMBL/GenBank/DDBJ databases">
        <title>Martelella lutilitoris sp. nov., isolated from a tidal mudflat.</title>
        <authorList>
            <person name="Kim Y.-J."/>
        </authorList>
    </citation>
    <scope>NUCLEOTIDE SEQUENCE [LARGE SCALE GENOMIC DNA]</scope>
    <source>
        <strain evidence="20 21">GH2-6</strain>
    </source>
</reference>
<dbReference type="SMART" id="SM00825">
    <property type="entry name" value="PKS_KS"/>
    <property type="match status" value="1"/>
</dbReference>
<organism evidence="20 21">
    <name type="scientific">Martelella lutilitoris</name>
    <dbReference type="NCBI Taxonomy" id="2583532"/>
    <lineage>
        <taxon>Bacteria</taxon>
        <taxon>Pseudomonadati</taxon>
        <taxon>Pseudomonadota</taxon>
        <taxon>Alphaproteobacteria</taxon>
        <taxon>Hyphomicrobiales</taxon>
        <taxon>Aurantimonadaceae</taxon>
        <taxon>Martelella</taxon>
    </lineage>
</organism>
<dbReference type="NCBIfam" id="NF005935">
    <property type="entry name" value="PRK07967.1"/>
    <property type="match status" value="1"/>
</dbReference>
<protein>
    <recommendedName>
        <fullName evidence="13">3-oxoacyl-[acyl-carrier-protein] synthase 1</fullName>
        <ecNumber evidence="5">2.3.1.41</ecNumber>
    </recommendedName>
    <alternativeName>
        <fullName evidence="14">3-oxoacyl-[acyl-carrier-protein] synthase I</fullName>
    </alternativeName>
    <alternativeName>
        <fullName evidence="15">Beta-ketoacyl-ACP synthase I</fullName>
    </alternativeName>
</protein>
<evidence type="ECO:0000256" key="2">
    <source>
        <dbReference type="ARBA" id="ARBA00005194"/>
    </source>
</evidence>
<dbReference type="GO" id="GO:0005829">
    <property type="term" value="C:cytosol"/>
    <property type="evidence" value="ECO:0007669"/>
    <property type="project" value="TreeGrafter"/>
</dbReference>
<evidence type="ECO:0000256" key="15">
    <source>
        <dbReference type="ARBA" id="ARBA00042143"/>
    </source>
</evidence>
<evidence type="ECO:0000256" key="17">
    <source>
        <dbReference type="ARBA" id="ARBA00048506"/>
    </source>
</evidence>
<reference evidence="20 21" key="1">
    <citation type="submission" date="2019-05" db="EMBL/GenBank/DDBJ databases">
        <authorList>
            <person name="Lee S.D."/>
        </authorList>
    </citation>
    <scope>NUCLEOTIDE SEQUENCE [LARGE SCALE GENOMIC DNA]</scope>
    <source>
        <strain evidence="20 21">GH2-6</strain>
    </source>
</reference>
<keyword evidence="9" id="KW-0276">Fatty acid metabolism</keyword>
<dbReference type="PROSITE" id="PS00606">
    <property type="entry name" value="KS3_1"/>
    <property type="match status" value="1"/>
</dbReference>
<evidence type="ECO:0000256" key="5">
    <source>
        <dbReference type="ARBA" id="ARBA00013191"/>
    </source>
</evidence>
<comment type="pathway">
    <text evidence="2">Lipid metabolism; fatty acid biosynthesis.</text>
</comment>
<comment type="subcellular location">
    <subcellularLocation>
        <location evidence="1">Cytoplasm</location>
    </subcellularLocation>
</comment>
<evidence type="ECO:0000256" key="6">
    <source>
        <dbReference type="ARBA" id="ARBA00022490"/>
    </source>
</evidence>